<evidence type="ECO:0000313" key="14">
    <source>
        <dbReference type="EMBL" id="MBK9795621.1"/>
    </source>
</evidence>
<keyword evidence="11 12" id="KW-0961">Cell wall biogenesis/degradation</keyword>
<evidence type="ECO:0000256" key="4">
    <source>
        <dbReference type="ARBA" id="ARBA00022618"/>
    </source>
</evidence>
<dbReference type="InterPro" id="IPR050061">
    <property type="entry name" value="MurCDEF_pg_biosynth"/>
</dbReference>
<dbReference type="SUPFAM" id="SSF141523">
    <property type="entry name" value="L,D-transpeptidase catalytic domain-like"/>
    <property type="match status" value="1"/>
</dbReference>
<dbReference type="PROSITE" id="PS52029">
    <property type="entry name" value="LD_TPASE"/>
    <property type="match status" value="1"/>
</dbReference>
<dbReference type="GO" id="GO:0016740">
    <property type="term" value="F:transferase activity"/>
    <property type="evidence" value="ECO:0007669"/>
    <property type="project" value="UniProtKB-KW"/>
</dbReference>
<dbReference type="GO" id="GO:0004180">
    <property type="term" value="F:carboxypeptidase activity"/>
    <property type="evidence" value="ECO:0007669"/>
    <property type="project" value="UniProtKB-ARBA"/>
</dbReference>
<evidence type="ECO:0000256" key="9">
    <source>
        <dbReference type="ARBA" id="ARBA00022984"/>
    </source>
</evidence>
<evidence type="ECO:0000256" key="5">
    <source>
        <dbReference type="ARBA" id="ARBA00022679"/>
    </source>
</evidence>
<dbReference type="Gene3D" id="3.90.190.20">
    <property type="entry name" value="Mur ligase, C-terminal domain"/>
    <property type="match status" value="1"/>
</dbReference>
<dbReference type="Proteomes" id="UP000886657">
    <property type="component" value="Unassembled WGS sequence"/>
</dbReference>
<dbReference type="Pfam" id="PF01225">
    <property type="entry name" value="Mur_ligase"/>
    <property type="match status" value="1"/>
</dbReference>
<comment type="caution">
    <text evidence="14">The sequence shown here is derived from an EMBL/GenBank/DDBJ whole genome shotgun (WGS) entry which is preliminary data.</text>
</comment>
<dbReference type="SUPFAM" id="SSF53623">
    <property type="entry name" value="MurD-like peptide ligases, catalytic domain"/>
    <property type="match status" value="1"/>
</dbReference>
<keyword evidence="4" id="KW-0132">Cell division</keyword>
<dbReference type="GO" id="GO:0051301">
    <property type="term" value="P:cell division"/>
    <property type="evidence" value="ECO:0007669"/>
    <property type="project" value="UniProtKB-KW"/>
</dbReference>
<feature type="domain" description="L,D-TPase catalytic" evidence="13">
    <location>
        <begin position="30"/>
        <end position="182"/>
    </location>
</feature>
<keyword evidence="5" id="KW-0808">Transferase</keyword>
<proteinExistence type="inferred from homology"/>
<keyword evidence="10" id="KW-0131">Cell cycle</keyword>
<organism evidence="14 15">
    <name type="scientific">Candidatus Geothrix skivensis</name>
    <dbReference type="NCBI Taxonomy" id="2954439"/>
    <lineage>
        <taxon>Bacteria</taxon>
        <taxon>Pseudomonadati</taxon>
        <taxon>Acidobacteriota</taxon>
        <taxon>Holophagae</taxon>
        <taxon>Holophagales</taxon>
        <taxon>Holophagaceae</taxon>
        <taxon>Geothrix</taxon>
    </lineage>
</organism>
<sequence length="642" mass="68150">MDPVHAARYRALIFANRSREGAPTMELGSRILVVDVARQSLGLLDGARLAFEAPISTSINGLGCEEGSYRTPTGWHRIHARLGAGAEPGTVFRRRVATGEVWRGEALEEDLILTRVLTLDGLEEGWNHGPGRDSLERFIYLHGTNQEGQLGRPVSHGCVRLANAAVIELFELIQEGDPLLIAEGLTGDGFGLGRLHFAGVAGSGMSALAQFVAMKGGRASGSDRSFDRGQRPEARAMLEALGVTIHPQDGTGLEGDCAALVVSTAVEEEVPDVAAARRLGVPVLHRSELLAHLVARYRTVAVTGTSGKSTTVAMIFEILRGAGLDPSVITGGELVTLQREGLWGNAWAGASDLLVIEADESDGSVVRYQPAVGLLLNLQRDHKEMDAVADMFRVFRAQIREGAVVGEAENLREFTGGAQVFGFGEGVQVRAEDLRLDAEGSAFAVGGVSFHLPVPGRHNVENALAAIGACAALGVSMADMVGPLATFRGVARRFQVLGSARGVTVVDDFGHNPAKVAASIRAAHLRVGEGGRVLAVFQPHGFGPLKFLRTDFVATFVAELRPEDHLWFLEVFYAGGTVAKDISSAEVIADIAALGVAAECAPSREWLVQRLASEARCGDLIIVMGARDPSLTILARAILQTL</sequence>
<feature type="active site" description="Nucleophile" evidence="12">
    <location>
        <position position="158"/>
    </location>
</feature>
<keyword evidence="3" id="KW-0436">Ligase</keyword>
<dbReference type="InterPro" id="IPR000713">
    <property type="entry name" value="Mur_ligase_N"/>
</dbReference>
<evidence type="ECO:0000313" key="15">
    <source>
        <dbReference type="Proteomes" id="UP000886657"/>
    </source>
</evidence>
<dbReference type="GO" id="GO:0071555">
    <property type="term" value="P:cell wall organization"/>
    <property type="evidence" value="ECO:0007669"/>
    <property type="project" value="UniProtKB-UniRule"/>
</dbReference>
<comment type="pathway">
    <text evidence="1 12">Cell wall biogenesis; peptidoglycan biosynthesis.</text>
</comment>
<reference evidence="14" key="1">
    <citation type="submission" date="2020-10" db="EMBL/GenBank/DDBJ databases">
        <title>Connecting structure to function with the recovery of over 1000 high-quality activated sludge metagenome-assembled genomes encoding full-length rRNA genes using long-read sequencing.</title>
        <authorList>
            <person name="Singleton C.M."/>
            <person name="Petriglieri F."/>
            <person name="Kristensen J.M."/>
            <person name="Kirkegaard R.H."/>
            <person name="Michaelsen T.Y."/>
            <person name="Andersen M.H."/>
            <person name="Karst S.M."/>
            <person name="Dueholm M.S."/>
            <person name="Nielsen P.H."/>
            <person name="Albertsen M."/>
        </authorList>
    </citation>
    <scope>NUCLEOTIDE SEQUENCE</scope>
    <source>
        <strain evidence="14">Skiv_18-Q3-R9-52_MAXAC.067</strain>
    </source>
</reference>
<dbReference type="Gene3D" id="3.40.1190.10">
    <property type="entry name" value="Mur-like, catalytic domain"/>
    <property type="match status" value="1"/>
</dbReference>
<dbReference type="Gene3D" id="3.40.50.720">
    <property type="entry name" value="NAD(P)-binding Rossmann-like Domain"/>
    <property type="match status" value="1"/>
</dbReference>
<dbReference type="InterPro" id="IPR036565">
    <property type="entry name" value="Mur-like_cat_sf"/>
</dbReference>
<dbReference type="SUPFAM" id="SSF53244">
    <property type="entry name" value="MurD-like peptide ligases, peptide-binding domain"/>
    <property type="match status" value="1"/>
</dbReference>
<feature type="active site" description="Proton donor/acceptor" evidence="12">
    <location>
        <position position="142"/>
    </location>
</feature>
<evidence type="ECO:0000256" key="1">
    <source>
        <dbReference type="ARBA" id="ARBA00004752"/>
    </source>
</evidence>
<dbReference type="InterPro" id="IPR004101">
    <property type="entry name" value="Mur_ligase_C"/>
</dbReference>
<dbReference type="Pfam" id="PF08245">
    <property type="entry name" value="Mur_ligase_M"/>
    <property type="match status" value="1"/>
</dbReference>
<dbReference type="AlphaFoldDB" id="A0A9D7SEY6"/>
<dbReference type="GO" id="GO:0016881">
    <property type="term" value="F:acid-amino acid ligase activity"/>
    <property type="evidence" value="ECO:0007669"/>
    <property type="project" value="InterPro"/>
</dbReference>
<dbReference type="InterPro" id="IPR005490">
    <property type="entry name" value="LD_TPept_cat_dom"/>
</dbReference>
<dbReference type="GO" id="GO:0009252">
    <property type="term" value="P:peptidoglycan biosynthetic process"/>
    <property type="evidence" value="ECO:0007669"/>
    <property type="project" value="UniProtKB-KW"/>
</dbReference>
<evidence type="ECO:0000256" key="12">
    <source>
        <dbReference type="PROSITE-ProRule" id="PRU01373"/>
    </source>
</evidence>
<dbReference type="EMBL" id="JADKIO010000005">
    <property type="protein sequence ID" value="MBK9795621.1"/>
    <property type="molecule type" value="Genomic_DNA"/>
</dbReference>
<evidence type="ECO:0000256" key="11">
    <source>
        <dbReference type="ARBA" id="ARBA00023316"/>
    </source>
</evidence>
<dbReference type="PANTHER" id="PTHR43445:SF3">
    <property type="entry name" value="UDP-N-ACETYLMURAMATE--L-ALANINE LIGASE"/>
    <property type="match status" value="1"/>
</dbReference>
<dbReference type="Gene3D" id="2.40.440.10">
    <property type="entry name" value="L,D-transpeptidase catalytic domain-like"/>
    <property type="match status" value="1"/>
</dbReference>
<dbReference type="PANTHER" id="PTHR43445">
    <property type="entry name" value="UDP-N-ACETYLMURAMATE--L-ALANINE LIGASE-RELATED"/>
    <property type="match status" value="1"/>
</dbReference>
<evidence type="ECO:0000256" key="6">
    <source>
        <dbReference type="ARBA" id="ARBA00022741"/>
    </source>
</evidence>
<evidence type="ECO:0000256" key="7">
    <source>
        <dbReference type="ARBA" id="ARBA00022840"/>
    </source>
</evidence>
<dbReference type="GO" id="GO:0005524">
    <property type="term" value="F:ATP binding"/>
    <property type="evidence" value="ECO:0007669"/>
    <property type="project" value="UniProtKB-KW"/>
</dbReference>
<dbReference type="Pfam" id="PF03734">
    <property type="entry name" value="YkuD"/>
    <property type="match status" value="1"/>
</dbReference>
<accession>A0A9D7SEY6</accession>
<dbReference type="SUPFAM" id="SSF51984">
    <property type="entry name" value="MurCD N-terminal domain"/>
    <property type="match status" value="1"/>
</dbReference>
<dbReference type="CDD" id="cd16913">
    <property type="entry name" value="YkuD_like"/>
    <property type="match status" value="1"/>
</dbReference>
<gene>
    <name evidence="14" type="ORF">IPP58_03860</name>
</gene>
<dbReference type="InterPro" id="IPR013221">
    <property type="entry name" value="Mur_ligase_cen"/>
</dbReference>
<keyword evidence="8 12" id="KW-0133">Cell shape</keyword>
<name>A0A9D7SEY6_9BACT</name>
<evidence type="ECO:0000256" key="10">
    <source>
        <dbReference type="ARBA" id="ARBA00023306"/>
    </source>
</evidence>
<evidence type="ECO:0000256" key="2">
    <source>
        <dbReference type="ARBA" id="ARBA00005992"/>
    </source>
</evidence>
<comment type="similarity">
    <text evidence="2">Belongs to the YkuD family.</text>
</comment>
<keyword evidence="6" id="KW-0547">Nucleotide-binding</keyword>
<dbReference type="GO" id="GO:0008360">
    <property type="term" value="P:regulation of cell shape"/>
    <property type="evidence" value="ECO:0007669"/>
    <property type="project" value="UniProtKB-UniRule"/>
</dbReference>
<evidence type="ECO:0000256" key="3">
    <source>
        <dbReference type="ARBA" id="ARBA00022598"/>
    </source>
</evidence>
<dbReference type="InterPro" id="IPR038063">
    <property type="entry name" value="Transpep_catalytic_dom"/>
</dbReference>
<evidence type="ECO:0000259" key="13">
    <source>
        <dbReference type="PROSITE" id="PS52029"/>
    </source>
</evidence>
<dbReference type="Pfam" id="PF02875">
    <property type="entry name" value="Mur_ligase_C"/>
    <property type="match status" value="1"/>
</dbReference>
<protein>
    <submittedName>
        <fullName evidence="14">L,D-transpeptidase family protein</fullName>
    </submittedName>
</protein>
<dbReference type="InterPro" id="IPR036615">
    <property type="entry name" value="Mur_ligase_C_dom_sf"/>
</dbReference>
<keyword evidence="7" id="KW-0067">ATP-binding</keyword>
<evidence type="ECO:0000256" key="8">
    <source>
        <dbReference type="ARBA" id="ARBA00022960"/>
    </source>
</evidence>
<keyword evidence="9 12" id="KW-0573">Peptidoglycan synthesis</keyword>